<comment type="subcellular location">
    <subcellularLocation>
        <location evidence="1">Membrane</location>
        <topology evidence="1">Multi-pass membrane protein</topology>
    </subcellularLocation>
</comment>
<proteinExistence type="predicted"/>
<comment type="caution">
    <text evidence="7">The sequence shown here is derived from an EMBL/GenBank/DDBJ whole genome shotgun (WGS) entry which is preliminary data.</text>
</comment>
<feature type="transmembrane region" description="Helical" evidence="5">
    <location>
        <begin position="238"/>
        <end position="257"/>
    </location>
</feature>
<evidence type="ECO:0000256" key="2">
    <source>
        <dbReference type="ARBA" id="ARBA00022692"/>
    </source>
</evidence>
<keyword evidence="3 5" id="KW-1133">Transmembrane helix</keyword>
<feature type="transmembrane region" description="Helical" evidence="5">
    <location>
        <begin position="208"/>
        <end position="226"/>
    </location>
</feature>
<sequence>MSSSSYNLSAGAGYALATTLVMSLAAVLIKLAATMISIEMIVFFQYLLCVLIMLPWLRREGIQILRTERPGLHLFRGLCGWGCFYTYYLALTEIPLVDAALLRNAAPLCVPVWLLLWHRVHLSWLSWLPLLLGFVGITLIMQPEGGGFSRWHLVGFVSALALAGSIVTTRELTHSEPVNRILFYYFLVSTLASLPLAITHWRPLTLPSLPYIILIAGSIWLTMWLYTRSYSHAPASVIAPLSYFGVVFTGLWGWLIWQQIPATTSWVGMTLIILGGMGSVWIGSRLNSTH</sequence>
<feature type="transmembrane region" description="Helical" evidence="5">
    <location>
        <begin position="74"/>
        <end position="90"/>
    </location>
</feature>
<feature type="transmembrane region" description="Helical" evidence="5">
    <location>
        <begin position="124"/>
        <end position="142"/>
    </location>
</feature>
<feature type="transmembrane region" description="Helical" evidence="5">
    <location>
        <begin position="35"/>
        <end position="54"/>
    </location>
</feature>
<name>A0A2P8F0I9_9GAMM</name>
<dbReference type="AlphaFoldDB" id="A0A2P8F0I9"/>
<dbReference type="PANTHER" id="PTHR22911:SF6">
    <property type="entry name" value="SOLUTE CARRIER FAMILY 35 MEMBER G1"/>
    <property type="match status" value="1"/>
</dbReference>
<evidence type="ECO:0000259" key="6">
    <source>
        <dbReference type="Pfam" id="PF00892"/>
    </source>
</evidence>
<organism evidence="7 8">
    <name type="scientific">Marinobacterium halophilum</name>
    <dbReference type="NCBI Taxonomy" id="267374"/>
    <lineage>
        <taxon>Bacteria</taxon>
        <taxon>Pseudomonadati</taxon>
        <taxon>Pseudomonadota</taxon>
        <taxon>Gammaproteobacteria</taxon>
        <taxon>Oceanospirillales</taxon>
        <taxon>Oceanospirillaceae</taxon>
        <taxon>Marinobacterium</taxon>
    </lineage>
</organism>
<dbReference type="InterPro" id="IPR000620">
    <property type="entry name" value="EamA_dom"/>
</dbReference>
<protein>
    <submittedName>
        <fullName evidence="7">Threonine/homoserine efflux transporter RhtA</fullName>
    </submittedName>
</protein>
<evidence type="ECO:0000256" key="4">
    <source>
        <dbReference type="ARBA" id="ARBA00023136"/>
    </source>
</evidence>
<dbReference type="Proteomes" id="UP000242133">
    <property type="component" value="Unassembled WGS sequence"/>
</dbReference>
<dbReference type="Pfam" id="PF00892">
    <property type="entry name" value="EamA"/>
    <property type="match status" value="2"/>
</dbReference>
<dbReference type="SUPFAM" id="SSF103481">
    <property type="entry name" value="Multidrug resistance efflux transporter EmrE"/>
    <property type="match status" value="2"/>
</dbReference>
<dbReference type="Gene3D" id="1.10.3730.20">
    <property type="match status" value="1"/>
</dbReference>
<evidence type="ECO:0000313" key="7">
    <source>
        <dbReference type="EMBL" id="PSL15215.1"/>
    </source>
</evidence>
<feature type="transmembrane region" description="Helical" evidence="5">
    <location>
        <begin position="181"/>
        <end position="202"/>
    </location>
</feature>
<accession>A0A2P8F0I9</accession>
<keyword evidence="4 5" id="KW-0472">Membrane</keyword>
<evidence type="ECO:0000313" key="8">
    <source>
        <dbReference type="Proteomes" id="UP000242133"/>
    </source>
</evidence>
<dbReference type="GO" id="GO:0016020">
    <property type="term" value="C:membrane"/>
    <property type="evidence" value="ECO:0007669"/>
    <property type="project" value="UniProtKB-SubCell"/>
</dbReference>
<feature type="domain" description="EamA" evidence="6">
    <location>
        <begin position="150"/>
        <end position="276"/>
    </location>
</feature>
<gene>
    <name evidence="7" type="ORF">CLV44_105109</name>
</gene>
<feature type="transmembrane region" description="Helical" evidence="5">
    <location>
        <begin position="263"/>
        <end position="283"/>
    </location>
</feature>
<feature type="transmembrane region" description="Helical" evidence="5">
    <location>
        <begin position="96"/>
        <end position="117"/>
    </location>
</feature>
<feature type="transmembrane region" description="Helical" evidence="5">
    <location>
        <begin position="148"/>
        <end position="169"/>
    </location>
</feature>
<feature type="transmembrane region" description="Helical" evidence="5">
    <location>
        <begin position="12"/>
        <end position="29"/>
    </location>
</feature>
<evidence type="ECO:0000256" key="1">
    <source>
        <dbReference type="ARBA" id="ARBA00004141"/>
    </source>
</evidence>
<dbReference type="RefSeq" id="WP_106591001.1">
    <property type="nucleotide sequence ID" value="NZ_PYGI01000005.1"/>
</dbReference>
<keyword evidence="8" id="KW-1185">Reference proteome</keyword>
<evidence type="ECO:0000256" key="5">
    <source>
        <dbReference type="SAM" id="Phobius"/>
    </source>
</evidence>
<feature type="domain" description="EamA" evidence="6">
    <location>
        <begin position="11"/>
        <end position="141"/>
    </location>
</feature>
<keyword evidence="2 5" id="KW-0812">Transmembrane</keyword>
<dbReference type="OrthoDB" id="554876at2"/>
<reference evidence="7 8" key="1">
    <citation type="submission" date="2018-03" db="EMBL/GenBank/DDBJ databases">
        <title>Genomic Encyclopedia of Archaeal and Bacterial Type Strains, Phase II (KMG-II): from individual species to whole genera.</title>
        <authorList>
            <person name="Goeker M."/>
        </authorList>
    </citation>
    <scope>NUCLEOTIDE SEQUENCE [LARGE SCALE GENOMIC DNA]</scope>
    <source>
        <strain evidence="7 8">DSM 17586</strain>
    </source>
</reference>
<evidence type="ECO:0000256" key="3">
    <source>
        <dbReference type="ARBA" id="ARBA00022989"/>
    </source>
</evidence>
<dbReference type="PANTHER" id="PTHR22911">
    <property type="entry name" value="ACYL-MALONYL CONDENSING ENZYME-RELATED"/>
    <property type="match status" value="1"/>
</dbReference>
<dbReference type="InterPro" id="IPR037185">
    <property type="entry name" value="EmrE-like"/>
</dbReference>
<dbReference type="EMBL" id="PYGI01000005">
    <property type="protein sequence ID" value="PSL15215.1"/>
    <property type="molecule type" value="Genomic_DNA"/>
</dbReference>